<dbReference type="SMART" id="SM00746">
    <property type="entry name" value="TRASH"/>
    <property type="match status" value="1"/>
</dbReference>
<keyword evidence="1" id="KW-0812">Transmembrane</keyword>
<dbReference type="InterPro" id="IPR011017">
    <property type="entry name" value="TRASH_dom"/>
</dbReference>
<proteinExistence type="predicted"/>
<dbReference type="Proteomes" id="UP000741360">
    <property type="component" value="Unassembled WGS sequence"/>
</dbReference>
<accession>A0A932GSD0</accession>
<feature type="domain" description="TRASH" evidence="2">
    <location>
        <begin position="48"/>
        <end position="85"/>
    </location>
</feature>
<protein>
    <recommendedName>
        <fullName evidence="2">TRASH domain-containing protein</fullName>
    </recommendedName>
</protein>
<reference evidence="3" key="1">
    <citation type="submission" date="2020-07" db="EMBL/GenBank/DDBJ databases">
        <title>Huge and variable diversity of episymbiotic CPR bacteria and DPANN archaea in groundwater ecosystems.</title>
        <authorList>
            <person name="He C.Y."/>
            <person name="Keren R."/>
            <person name="Whittaker M."/>
            <person name="Farag I.F."/>
            <person name="Doudna J."/>
            <person name="Cate J.H.D."/>
            <person name="Banfield J.F."/>
        </authorList>
    </citation>
    <scope>NUCLEOTIDE SEQUENCE</scope>
    <source>
        <strain evidence="3">NC_groundwater_717_Ag_S-0.2um_59_8</strain>
    </source>
</reference>
<name>A0A932GSD0_UNCTE</name>
<keyword evidence="1" id="KW-0472">Membrane</keyword>
<evidence type="ECO:0000313" key="3">
    <source>
        <dbReference type="EMBL" id="MBI3015992.1"/>
    </source>
</evidence>
<sequence>MRFFLFFFLAILAYYGIWLLYRILRFWFSWKKRIAAVQGPQADELVLDPACQVYIPKGTALRRRIRGDQHYFCSEECVRTYKRQGKNQKD</sequence>
<comment type="caution">
    <text evidence="3">The sequence shown here is derived from an EMBL/GenBank/DDBJ whole genome shotgun (WGS) entry which is preliminary data.</text>
</comment>
<dbReference type="AlphaFoldDB" id="A0A932GSD0"/>
<gene>
    <name evidence="3" type="ORF">HYY65_13255</name>
</gene>
<evidence type="ECO:0000256" key="1">
    <source>
        <dbReference type="SAM" id="Phobius"/>
    </source>
</evidence>
<feature type="transmembrane region" description="Helical" evidence="1">
    <location>
        <begin position="6"/>
        <end position="24"/>
    </location>
</feature>
<dbReference type="EMBL" id="JACPSX010000255">
    <property type="protein sequence ID" value="MBI3015992.1"/>
    <property type="molecule type" value="Genomic_DNA"/>
</dbReference>
<evidence type="ECO:0000313" key="4">
    <source>
        <dbReference type="Proteomes" id="UP000741360"/>
    </source>
</evidence>
<keyword evidence="1" id="KW-1133">Transmembrane helix</keyword>
<evidence type="ECO:0000259" key="2">
    <source>
        <dbReference type="SMART" id="SM00746"/>
    </source>
</evidence>
<organism evidence="3 4">
    <name type="scientific">Tectimicrobiota bacterium</name>
    <dbReference type="NCBI Taxonomy" id="2528274"/>
    <lineage>
        <taxon>Bacteria</taxon>
        <taxon>Pseudomonadati</taxon>
        <taxon>Nitrospinota/Tectimicrobiota group</taxon>
        <taxon>Candidatus Tectimicrobiota</taxon>
    </lineage>
</organism>